<accession>G7I932</accession>
<dbReference type="ExpressionAtlas" id="G7I932">
    <property type="expression patterns" value="differential"/>
</dbReference>
<reference evidence="5" key="3">
    <citation type="submission" date="2015-04" db="UniProtKB">
        <authorList>
            <consortium name="EnsemblPlants"/>
        </authorList>
    </citation>
    <scope>IDENTIFICATION</scope>
    <source>
        <strain evidence="5">cv. Jemalong A17</strain>
    </source>
</reference>
<dbReference type="AlphaFoldDB" id="G7I932"/>
<reference evidence="4 6" key="2">
    <citation type="journal article" date="2014" name="BMC Genomics">
        <title>An improved genome release (version Mt4.0) for the model legume Medicago truncatula.</title>
        <authorList>
            <person name="Tang H."/>
            <person name="Krishnakumar V."/>
            <person name="Bidwell S."/>
            <person name="Rosen B."/>
            <person name="Chan A."/>
            <person name="Zhou S."/>
            <person name="Gentzbittel L."/>
            <person name="Childs K.L."/>
            <person name="Yandell M."/>
            <person name="Gundlach H."/>
            <person name="Mayer K.F."/>
            <person name="Schwartz D.C."/>
            <person name="Town C.D."/>
        </authorList>
    </citation>
    <scope>GENOME REANNOTATION</scope>
    <source>
        <strain evidence="5 6">cv. Jemalong A17</strain>
    </source>
</reference>
<evidence type="ECO:0000313" key="6">
    <source>
        <dbReference type="Proteomes" id="UP000002051"/>
    </source>
</evidence>
<feature type="region of interest" description="Disordered" evidence="3">
    <location>
        <begin position="67"/>
        <end position="114"/>
    </location>
</feature>
<dbReference type="EnsemblPlants" id="AES59202">
    <property type="protein sequence ID" value="AES59202"/>
    <property type="gene ID" value="MTR_1g015650"/>
</dbReference>
<dbReference type="PaxDb" id="3880-AES59202"/>
<feature type="region of interest" description="Disordered" evidence="3">
    <location>
        <begin position="219"/>
        <end position="255"/>
    </location>
</feature>
<dbReference type="PANTHER" id="PTHR33172">
    <property type="entry name" value="OS08G0516900 PROTEIN"/>
    <property type="match status" value="1"/>
</dbReference>
<evidence type="ECO:0000313" key="5">
    <source>
        <dbReference type="EnsemblPlants" id="AES59202"/>
    </source>
</evidence>
<keyword evidence="2" id="KW-0539">Nucleus</keyword>
<dbReference type="EMBL" id="CM001217">
    <property type="protein sequence ID" value="AES59202.1"/>
    <property type="molecule type" value="Genomic_DNA"/>
</dbReference>
<organism evidence="4 6">
    <name type="scientific">Medicago truncatula</name>
    <name type="common">Barrel medic</name>
    <name type="synonym">Medicago tribuloides</name>
    <dbReference type="NCBI Taxonomy" id="3880"/>
    <lineage>
        <taxon>Eukaryota</taxon>
        <taxon>Viridiplantae</taxon>
        <taxon>Streptophyta</taxon>
        <taxon>Embryophyta</taxon>
        <taxon>Tracheophyta</taxon>
        <taxon>Spermatophyta</taxon>
        <taxon>Magnoliopsida</taxon>
        <taxon>eudicotyledons</taxon>
        <taxon>Gunneridae</taxon>
        <taxon>Pentapetalae</taxon>
        <taxon>rosids</taxon>
        <taxon>fabids</taxon>
        <taxon>Fabales</taxon>
        <taxon>Fabaceae</taxon>
        <taxon>Papilionoideae</taxon>
        <taxon>50 kb inversion clade</taxon>
        <taxon>NPAAA clade</taxon>
        <taxon>Hologalegina</taxon>
        <taxon>IRL clade</taxon>
        <taxon>Trifolieae</taxon>
        <taxon>Medicago</taxon>
    </lineage>
</organism>
<feature type="compositionally biased region" description="Basic and acidic residues" evidence="3">
    <location>
        <begin position="68"/>
        <end position="77"/>
    </location>
</feature>
<dbReference type="GO" id="GO:0006950">
    <property type="term" value="P:response to stress"/>
    <property type="evidence" value="ECO:0007669"/>
    <property type="project" value="UniProtKB-ARBA"/>
</dbReference>
<evidence type="ECO:0000256" key="1">
    <source>
        <dbReference type="ARBA" id="ARBA00004123"/>
    </source>
</evidence>
<keyword evidence="6" id="KW-1185">Reference proteome</keyword>
<proteinExistence type="predicted"/>
<dbReference type="GO" id="GO:0005634">
    <property type="term" value="C:nucleus"/>
    <property type="evidence" value="ECO:0007669"/>
    <property type="project" value="UniProtKB-SubCell"/>
</dbReference>
<dbReference type="InterPro" id="IPR051992">
    <property type="entry name" value="OxStress_Response_Reg"/>
</dbReference>
<dbReference type="STRING" id="3880.G7I932"/>
<sequence>MFVVVEKVVVVVDGNEEIVVDGDEEIVVSVDGNRFMEKEIVDGDEEFVVIICCESTRVGSRTSVLFDAPRDHDDDQGKVCSTTSSSSIGRNSDDDDDDEVSSERSMDENEAESKYNGGALDCMEALEEVLPIRRSISNFYSGKSKSFTSLADVVTTPSVKDIVKPENAYTRRRRNLLAFNHGWDKNKNFPLRSNSGGISKRTMSLSRSALALAVALSNSDSSSSFTSDDSATSTSYSSAPSSPLPPRHPGNRVSSLASPLQRNFFSLADLHHCAIAATMKMPSSSIENETTHHPS</sequence>
<dbReference type="Proteomes" id="UP000002051">
    <property type="component" value="Unassembled WGS sequence"/>
</dbReference>
<protein>
    <submittedName>
        <fullName evidence="4 5">Uncharacterized protein</fullName>
    </submittedName>
</protein>
<dbReference type="HOGENOM" id="CLU_066544_3_1_1"/>
<evidence type="ECO:0000256" key="2">
    <source>
        <dbReference type="ARBA" id="ARBA00023242"/>
    </source>
</evidence>
<evidence type="ECO:0000256" key="3">
    <source>
        <dbReference type="SAM" id="MobiDB-lite"/>
    </source>
</evidence>
<feature type="compositionally biased region" description="Low complexity" evidence="3">
    <location>
        <begin position="219"/>
        <end position="241"/>
    </location>
</feature>
<reference evidence="4 6" key="1">
    <citation type="journal article" date="2011" name="Nature">
        <title>The Medicago genome provides insight into the evolution of rhizobial symbioses.</title>
        <authorList>
            <person name="Young N.D."/>
            <person name="Debelle F."/>
            <person name="Oldroyd G.E."/>
            <person name="Geurts R."/>
            <person name="Cannon S.B."/>
            <person name="Udvardi M.K."/>
            <person name="Benedito V.A."/>
            <person name="Mayer K.F."/>
            <person name="Gouzy J."/>
            <person name="Schoof H."/>
            <person name="Van de Peer Y."/>
            <person name="Proost S."/>
            <person name="Cook D.R."/>
            <person name="Meyers B.C."/>
            <person name="Spannagl M."/>
            <person name="Cheung F."/>
            <person name="De Mita S."/>
            <person name="Krishnakumar V."/>
            <person name="Gundlach H."/>
            <person name="Zhou S."/>
            <person name="Mudge J."/>
            <person name="Bharti A.K."/>
            <person name="Murray J.D."/>
            <person name="Naoumkina M.A."/>
            <person name="Rosen B."/>
            <person name="Silverstein K.A."/>
            <person name="Tang H."/>
            <person name="Rombauts S."/>
            <person name="Zhao P.X."/>
            <person name="Zhou P."/>
            <person name="Barbe V."/>
            <person name="Bardou P."/>
            <person name="Bechner M."/>
            <person name="Bellec A."/>
            <person name="Berger A."/>
            <person name="Berges H."/>
            <person name="Bidwell S."/>
            <person name="Bisseling T."/>
            <person name="Choisne N."/>
            <person name="Couloux A."/>
            <person name="Denny R."/>
            <person name="Deshpande S."/>
            <person name="Dai X."/>
            <person name="Doyle J.J."/>
            <person name="Dudez A.M."/>
            <person name="Farmer A.D."/>
            <person name="Fouteau S."/>
            <person name="Franken C."/>
            <person name="Gibelin C."/>
            <person name="Gish J."/>
            <person name="Goldstein S."/>
            <person name="Gonzalez A.J."/>
            <person name="Green P.J."/>
            <person name="Hallab A."/>
            <person name="Hartog M."/>
            <person name="Hua A."/>
            <person name="Humphray S.J."/>
            <person name="Jeong D.H."/>
            <person name="Jing Y."/>
            <person name="Jocker A."/>
            <person name="Kenton S.M."/>
            <person name="Kim D.J."/>
            <person name="Klee K."/>
            <person name="Lai H."/>
            <person name="Lang C."/>
            <person name="Lin S."/>
            <person name="Macmil S.L."/>
            <person name="Magdelenat G."/>
            <person name="Matthews L."/>
            <person name="McCorrison J."/>
            <person name="Monaghan E.L."/>
            <person name="Mun J.H."/>
            <person name="Najar F.Z."/>
            <person name="Nicholson C."/>
            <person name="Noirot C."/>
            <person name="O'Bleness M."/>
            <person name="Paule C.R."/>
            <person name="Poulain J."/>
            <person name="Prion F."/>
            <person name="Qin B."/>
            <person name="Qu C."/>
            <person name="Retzel E.F."/>
            <person name="Riddle C."/>
            <person name="Sallet E."/>
            <person name="Samain S."/>
            <person name="Samson N."/>
            <person name="Sanders I."/>
            <person name="Saurat O."/>
            <person name="Scarpelli C."/>
            <person name="Schiex T."/>
            <person name="Segurens B."/>
            <person name="Severin A.J."/>
            <person name="Sherrier D.J."/>
            <person name="Shi R."/>
            <person name="Sims S."/>
            <person name="Singer S.R."/>
            <person name="Sinharoy S."/>
            <person name="Sterck L."/>
            <person name="Viollet A."/>
            <person name="Wang B.B."/>
            <person name="Wang K."/>
            <person name="Wang M."/>
            <person name="Wang X."/>
            <person name="Warfsmann J."/>
            <person name="Weissenbach J."/>
            <person name="White D.D."/>
            <person name="White J.D."/>
            <person name="Wiley G.B."/>
            <person name="Wincker P."/>
            <person name="Xing Y."/>
            <person name="Yang L."/>
            <person name="Yao Z."/>
            <person name="Ying F."/>
            <person name="Zhai J."/>
            <person name="Zhou L."/>
            <person name="Zuber A."/>
            <person name="Denarie J."/>
            <person name="Dixon R.A."/>
            <person name="May G.D."/>
            <person name="Schwartz D.C."/>
            <person name="Rogers J."/>
            <person name="Quetier F."/>
            <person name="Town C.D."/>
            <person name="Roe B.A."/>
        </authorList>
    </citation>
    <scope>NUCLEOTIDE SEQUENCE [LARGE SCALE GENOMIC DNA]</scope>
    <source>
        <strain evidence="4">A17</strain>
        <strain evidence="5 6">cv. Jemalong A17</strain>
    </source>
</reference>
<feature type="compositionally biased region" description="Basic and acidic residues" evidence="3">
    <location>
        <begin position="101"/>
        <end position="113"/>
    </location>
</feature>
<gene>
    <name evidence="4" type="ordered locus">MTR_1g015650</name>
</gene>
<name>G7I932_MEDTR</name>
<dbReference type="PANTHER" id="PTHR33172:SF37">
    <property type="entry name" value="PROTEIN OXIDATIVE STRESS 3 LIKE 1"/>
    <property type="match status" value="1"/>
</dbReference>
<dbReference type="OMA" id="DHQIERP"/>
<dbReference type="eggNOG" id="KOG4210">
    <property type="taxonomic scope" value="Eukaryota"/>
</dbReference>
<feature type="compositionally biased region" description="Low complexity" evidence="3">
    <location>
        <begin position="81"/>
        <end position="90"/>
    </location>
</feature>
<comment type="subcellular location">
    <subcellularLocation>
        <location evidence="1">Nucleus</location>
    </subcellularLocation>
</comment>
<evidence type="ECO:0000313" key="4">
    <source>
        <dbReference type="EMBL" id="AES59202.1"/>
    </source>
</evidence>